<dbReference type="Gene3D" id="3.30.460.10">
    <property type="entry name" value="Beta Polymerase, domain 2"/>
    <property type="match status" value="1"/>
</dbReference>
<gene>
    <name evidence="9" type="ORF">FB562_0203</name>
</gene>
<evidence type="ECO:0000256" key="5">
    <source>
        <dbReference type="ARBA" id="ARBA00022741"/>
    </source>
</evidence>
<dbReference type="AlphaFoldDB" id="A0A542YGF6"/>
<keyword evidence="4" id="KW-0479">Metal-binding</keyword>
<keyword evidence="10" id="KW-1185">Reference proteome</keyword>
<proteinExistence type="predicted"/>
<evidence type="ECO:0000256" key="2">
    <source>
        <dbReference type="ARBA" id="ARBA00022679"/>
    </source>
</evidence>
<keyword evidence="7" id="KW-0460">Magnesium</keyword>
<dbReference type="RefSeq" id="WP_141879440.1">
    <property type="nucleotide sequence ID" value="NZ_VFOM01000001.1"/>
</dbReference>
<evidence type="ECO:0000256" key="6">
    <source>
        <dbReference type="ARBA" id="ARBA00022840"/>
    </source>
</evidence>
<organism evidence="9 10">
    <name type="scientific">Homoserinimonas aerilata</name>
    <dbReference type="NCBI Taxonomy" id="1162970"/>
    <lineage>
        <taxon>Bacteria</taxon>
        <taxon>Bacillati</taxon>
        <taxon>Actinomycetota</taxon>
        <taxon>Actinomycetes</taxon>
        <taxon>Micrococcales</taxon>
        <taxon>Microbacteriaceae</taxon>
        <taxon>Homoserinimonas</taxon>
    </lineage>
</organism>
<protein>
    <submittedName>
        <fullName evidence="9">Putative nucleotidyltransferase</fullName>
    </submittedName>
</protein>
<evidence type="ECO:0000259" key="8">
    <source>
        <dbReference type="Pfam" id="PF18765"/>
    </source>
</evidence>
<dbReference type="OrthoDB" id="9803128at2"/>
<dbReference type="PANTHER" id="PTHR33571:SF14">
    <property type="entry name" value="PROTEIN ADENYLYLTRANSFERASE MJ0435-RELATED"/>
    <property type="match status" value="1"/>
</dbReference>
<evidence type="ECO:0000256" key="3">
    <source>
        <dbReference type="ARBA" id="ARBA00022695"/>
    </source>
</evidence>
<comment type="caution">
    <text evidence="9">The sequence shown here is derived from an EMBL/GenBank/DDBJ whole genome shotgun (WGS) entry which is preliminary data.</text>
</comment>
<keyword evidence="3" id="KW-0548">Nucleotidyltransferase</keyword>
<dbReference type="GO" id="GO:0046872">
    <property type="term" value="F:metal ion binding"/>
    <property type="evidence" value="ECO:0007669"/>
    <property type="project" value="UniProtKB-KW"/>
</dbReference>
<reference evidence="9 10" key="1">
    <citation type="submission" date="2019-06" db="EMBL/GenBank/DDBJ databases">
        <title>Sequencing the genomes of 1000 actinobacteria strains.</title>
        <authorList>
            <person name="Klenk H.-P."/>
        </authorList>
    </citation>
    <scope>NUCLEOTIDE SEQUENCE [LARGE SCALE GENOMIC DNA]</scope>
    <source>
        <strain evidence="9 10">DSM 26477</strain>
    </source>
</reference>
<dbReference type="InterPro" id="IPR041633">
    <property type="entry name" value="Polbeta"/>
</dbReference>
<dbReference type="GO" id="GO:0016779">
    <property type="term" value="F:nucleotidyltransferase activity"/>
    <property type="evidence" value="ECO:0007669"/>
    <property type="project" value="UniProtKB-KW"/>
</dbReference>
<evidence type="ECO:0000256" key="1">
    <source>
        <dbReference type="ARBA" id="ARBA00001946"/>
    </source>
</evidence>
<keyword evidence="5" id="KW-0547">Nucleotide-binding</keyword>
<dbReference type="GO" id="GO:0005524">
    <property type="term" value="F:ATP binding"/>
    <property type="evidence" value="ECO:0007669"/>
    <property type="project" value="UniProtKB-KW"/>
</dbReference>
<evidence type="ECO:0000313" key="10">
    <source>
        <dbReference type="Proteomes" id="UP000317998"/>
    </source>
</evidence>
<dbReference type="Pfam" id="PF18765">
    <property type="entry name" value="Polbeta"/>
    <property type="match status" value="1"/>
</dbReference>
<evidence type="ECO:0000256" key="7">
    <source>
        <dbReference type="ARBA" id="ARBA00022842"/>
    </source>
</evidence>
<keyword evidence="6" id="KW-0067">ATP-binding</keyword>
<sequence>MTAPQPITVTTVADARSGLSQILRTFRLAPRSASPVTIGSHRRPESVLVPFEQFRSLARGSATAAGTLLDELQARGKLIRRLAALNNITEVSVFGSVARRAENELSDVDLLVTPSTNASLFDLAQFEIDMEQLIGRDVDVVSRHPLDPVRDSTILNEAVPL</sequence>
<dbReference type="SUPFAM" id="SSF81301">
    <property type="entry name" value="Nucleotidyltransferase"/>
    <property type="match status" value="1"/>
</dbReference>
<feature type="domain" description="Polymerase beta nucleotidyltransferase" evidence="8">
    <location>
        <begin position="77"/>
        <end position="154"/>
    </location>
</feature>
<dbReference type="Proteomes" id="UP000317998">
    <property type="component" value="Unassembled WGS sequence"/>
</dbReference>
<dbReference type="InterPro" id="IPR043519">
    <property type="entry name" value="NT_sf"/>
</dbReference>
<dbReference type="InterPro" id="IPR052038">
    <property type="entry name" value="Type-VII_TA_antitoxin"/>
</dbReference>
<name>A0A542YGF6_9MICO</name>
<evidence type="ECO:0000256" key="4">
    <source>
        <dbReference type="ARBA" id="ARBA00022723"/>
    </source>
</evidence>
<keyword evidence="2 9" id="KW-0808">Transferase</keyword>
<dbReference type="CDD" id="cd05403">
    <property type="entry name" value="NT_KNTase_like"/>
    <property type="match status" value="1"/>
</dbReference>
<comment type="cofactor">
    <cofactor evidence="1">
        <name>Mg(2+)</name>
        <dbReference type="ChEBI" id="CHEBI:18420"/>
    </cofactor>
</comment>
<evidence type="ECO:0000313" key="9">
    <source>
        <dbReference type="EMBL" id="TQL47155.1"/>
    </source>
</evidence>
<dbReference type="EMBL" id="VFOM01000001">
    <property type="protein sequence ID" value="TQL47155.1"/>
    <property type="molecule type" value="Genomic_DNA"/>
</dbReference>
<dbReference type="PANTHER" id="PTHR33571">
    <property type="entry name" value="SSL8005 PROTEIN"/>
    <property type="match status" value="1"/>
</dbReference>
<accession>A0A542YGF6</accession>